<keyword evidence="2" id="KW-1185">Reference proteome</keyword>
<protein>
    <submittedName>
        <fullName evidence="1">Uncharacterized protein</fullName>
    </submittedName>
</protein>
<sequence length="121" mass="12948">MTAPLAEAIRVLKEGTGLPTSGKVPNPRPSSFLRVVRAGGQRTRAVDHMLLIVECWAPDGPAAEQLAIKVNDILAAAPYTSEAIILWGDGDRGVTIADNPDPDITTQHRWTVAGPLHCLTF</sequence>
<gene>
    <name evidence="1" type="ORF">GCM10009855_37040</name>
</gene>
<comment type="caution">
    <text evidence="1">The sequence shown here is derived from an EMBL/GenBank/DDBJ whole genome shotgun (WGS) entry which is preliminary data.</text>
</comment>
<dbReference type="Proteomes" id="UP001501170">
    <property type="component" value="Unassembled WGS sequence"/>
</dbReference>
<dbReference type="EMBL" id="BAAARB010000039">
    <property type="protein sequence ID" value="GAA2394221.1"/>
    <property type="molecule type" value="Genomic_DNA"/>
</dbReference>
<organism evidence="1 2">
    <name type="scientific">Gordonia cholesterolivorans</name>
    <dbReference type="NCBI Taxonomy" id="559625"/>
    <lineage>
        <taxon>Bacteria</taxon>
        <taxon>Bacillati</taxon>
        <taxon>Actinomycetota</taxon>
        <taxon>Actinomycetes</taxon>
        <taxon>Mycobacteriales</taxon>
        <taxon>Gordoniaceae</taxon>
        <taxon>Gordonia</taxon>
    </lineage>
</organism>
<reference evidence="1 2" key="1">
    <citation type="journal article" date="2019" name="Int. J. Syst. Evol. Microbiol.">
        <title>The Global Catalogue of Microorganisms (GCM) 10K type strain sequencing project: providing services to taxonomists for standard genome sequencing and annotation.</title>
        <authorList>
            <consortium name="The Broad Institute Genomics Platform"/>
            <consortium name="The Broad Institute Genome Sequencing Center for Infectious Disease"/>
            <person name="Wu L."/>
            <person name="Ma J."/>
        </authorList>
    </citation>
    <scope>NUCLEOTIDE SEQUENCE [LARGE SCALE GENOMIC DNA]</scope>
    <source>
        <strain evidence="1 2">JCM 16227</strain>
    </source>
</reference>
<proteinExistence type="predicted"/>
<evidence type="ECO:0000313" key="2">
    <source>
        <dbReference type="Proteomes" id="UP001501170"/>
    </source>
</evidence>
<dbReference type="RefSeq" id="WP_346077749.1">
    <property type="nucleotide sequence ID" value="NZ_BAAARB010000039.1"/>
</dbReference>
<evidence type="ECO:0000313" key="1">
    <source>
        <dbReference type="EMBL" id="GAA2394221.1"/>
    </source>
</evidence>
<accession>A0ABN3I4Z7</accession>
<name>A0ABN3I4Z7_9ACTN</name>